<organism evidence="1 2">
    <name type="scientific">Portunus trituberculatus</name>
    <name type="common">Swimming crab</name>
    <name type="synonym">Neptunus trituberculatus</name>
    <dbReference type="NCBI Taxonomy" id="210409"/>
    <lineage>
        <taxon>Eukaryota</taxon>
        <taxon>Metazoa</taxon>
        <taxon>Ecdysozoa</taxon>
        <taxon>Arthropoda</taxon>
        <taxon>Crustacea</taxon>
        <taxon>Multicrustacea</taxon>
        <taxon>Malacostraca</taxon>
        <taxon>Eumalacostraca</taxon>
        <taxon>Eucarida</taxon>
        <taxon>Decapoda</taxon>
        <taxon>Pleocyemata</taxon>
        <taxon>Brachyura</taxon>
        <taxon>Eubrachyura</taxon>
        <taxon>Portunoidea</taxon>
        <taxon>Portunidae</taxon>
        <taxon>Portuninae</taxon>
        <taxon>Portunus</taxon>
    </lineage>
</organism>
<sequence length="73" mass="8524">MYHKQKECTGMYKRLTKWSIFLIIIPVRHESPTVPIISCTHTHTPTYSTRTPAFLFMPHTTIKLYIFGKLSLA</sequence>
<dbReference type="Proteomes" id="UP000324222">
    <property type="component" value="Unassembled WGS sequence"/>
</dbReference>
<gene>
    <name evidence="1" type="ORF">E2C01_078817</name>
</gene>
<evidence type="ECO:0000313" key="1">
    <source>
        <dbReference type="EMBL" id="MPC84091.1"/>
    </source>
</evidence>
<evidence type="ECO:0000313" key="2">
    <source>
        <dbReference type="Proteomes" id="UP000324222"/>
    </source>
</evidence>
<protein>
    <submittedName>
        <fullName evidence="1">Uncharacterized protein</fullName>
    </submittedName>
</protein>
<dbReference type="AlphaFoldDB" id="A0A5B7IFD0"/>
<comment type="caution">
    <text evidence="1">The sequence shown here is derived from an EMBL/GenBank/DDBJ whole genome shotgun (WGS) entry which is preliminary data.</text>
</comment>
<dbReference type="EMBL" id="VSRR010064384">
    <property type="protein sequence ID" value="MPC84091.1"/>
    <property type="molecule type" value="Genomic_DNA"/>
</dbReference>
<reference evidence="1 2" key="1">
    <citation type="submission" date="2019-05" db="EMBL/GenBank/DDBJ databases">
        <title>Another draft genome of Portunus trituberculatus and its Hox gene families provides insights of decapod evolution.</title>
        <authorList>
            <person name="Jeong J.-H."/>
            <person name="Song I."/>
            <person name="Kim S."/>
            <person name="Choi T."/>
            <person name="Kim D."/>
            <person name="Ryu S."/>
            <person name="Kim W."/>
        </authorList>
    </citation>
    <scope>NUCLEOTIDE SEQUENCE [LARGE SCALE GENOMIC DNA]</scope>
    <source>
        <tissue evidence="1">Muscle</tissue>
    </source>
</reference>
<accession>A0A5B7IFD0</accession>
<name>A0A5B7IFD0_PORTR</name>
<keyword evidence="2" id="KW-1185">Reference proteome</keyword>
<proteinExistence type="predicted"/>